<dbReference type="InterPro" id="IPR043921">
    <property type="entry name" value="DUF5772"/>
</dbReference>
<name>A0AA96ESG2_9VIRU</name>
<reference evidence="1" key="1">
    <citation type="submission" date="2023-07" db="EMBL/GenBank/DDBJ databases">
        <authorList>
            <person name="Xia Y."/>
        </authorList>
    </citation>
    <scope>NUCLEOTIDE SEQUENCE</scope>
    <source>
        <strain evidence="1">F</strain>
    </source>
</reference>
<protein>
    <submittedName>
        <fullName evidence="1">Uncharacterized protein</fullName>
    </submittedName>
</protein>
<gene>
    <name evidence="1" type="ORF">MarFTMF_365</name>
</gene>
<proteinExistence type="predicted"/>
<dbReference type="EMBL" id="OR343188">
    <property type="protein sequence ID" value="WNL49881.1"/>
    <property type="molecule type" value="Genomic_DNA"/>
</dbReference>
<sequence length="131" mass="15361">MELFVKFFLCFVGWIGRTTPLFIKDFVYWSLQKKSTARITRKLTKVKCWVSGQKYHILLKHKRGPFYMIGNIFCDGKDCSIRMTKYLGPNNDFFGQCVTPKDLGYDKVSIEVVFPKQRLLVFERDEAISLS</sequence>
<organism evidence="1">
    <name type="scientific">Marseillevirus sp</name>
    <dbReference type="NCBI Taxonomy" id="2809551"/>
    <lineage>
        <taxon>Viruses</taxon>
        <taxon>Varidnaviria</taxon>
        <taxon>Bamfordvirae</taxon>
        <taxon>Nucleocytoviricota</taxon>
        <taxon>Megaviricetes</taxon>
        <taxon>Pimascovirales</taxon>
        <taxon>Pimascovirales incertae sedis</taxon>
        <taxon>Marseilleviridae</taxon>
        <taxon>Marseillevirus</taxon>
    </lineage>
</organism>
<dbReference type="Pfam" id="PF19080">
    <property type="entry name" value="DUF5772"/>
    <property type="match status" value="1"/>
</dbReference>
<accession>A0AA96ESG2</accession>
<evidence type="ECO:0000313" key="1">
    <source>
        <dbReference type="EMBL" id="WNL49881.1"/>
    </source>
</evidence>